<organism evidence="2 3">
    <name type="scientific">Diversispora eburnea</name>
    <dbReference type="NCBI Taxonomy" id="1213867"/>
    <lineage>
        <taxon>Eukaryota</taxon>
        <taxon>Fungi</taxon>
        <taxon>Fungi incertae sedis</taxon>
        <taxon>Mucoromycota</taxon>
        <taxon>Glomeromycotina</taxon>
        <taxon>Glomeromycetes</taxon>
        <taxon>Diversisporales</taxon>
        <taxon>Diversisporaceae</taxon>
        <taxon>Diversispora</taxon>
    </lineage>
</organism>
<feature type="region of interest" description="Disordered" evidence="1">
    <location>
        <begin position="165"/>
        <end position="189"/>
    </location>
</feature>
<feature type="compositionally biased region" description="Low complexity" evidence="1">
    <location>
        <begin position="110"/>
        <end position="132"/>
    </location>
</feature>
<accession>A0A9N8WE96</accession>
<feature type="compositionally biased region" description="Low complexity" evidence="1">
    <location>
        <begin position="165"/>
        <end position="188"/>
    </location>
</feature>
<evidence type="ECO:0000313" key="2">
    <source>
        <dbReference type="EMBL" id="CAG8486822.1"/>
    </source>
</evidence>
<protein>
    <submittedName>
        <fullName evidence="2">627_t:CDS:1</fullName>
    </submittedName>
</protein>
<evidence type="ECO:0000313" key="3">
    <source>
        <dbReference type="Proteomes" id="UP000789706"/>
    </source>
</evidence>
<feature type="compositionally biased region" description="Polar residues" evidence="1">
    <location>
        <begin position="96"/>
        <end position="109"/>
    </location>
</feature>
<gene>
    <name evidence="2" type="ORF">DEBURN_LOCUS3959</name>
</gene>
<evidence type="ECO:0000256" key="1">
    <source>
        <dbReference type="SAM" id="MobiDB-lite"/>
    </source>
</evidence>
<keyword evidence="3" id="KW-1185">Reference proteome</keyword>
<dbReference type="Proteomes" id="UP000789706">
    <property type="component" value="Unassembled WGS sequence"/>
</dbReference>
<sequence length="227" mass="25728">MTFVFEFKNETSENYNTTNAPGDNKKAYLEQKMKVKEMLSYSTYKLTLSLKDLIKSTKSREAKKFLKKKRKNPPRYLNKFFIFRKDLDARYRKANDSNLSQKSPTCTSWTTPISLSPVTSTSSPVPPSSSISSPPPTSPPSQTLSSFLSPTSPWQLSQNIYSPISNTSENNECNNENSNLNYNNNNNNQELFDPSENNNLEDSSGCCRQNNLTKQWPGLNRSSCCLV</sequence>
<reference evidence="2" key="1">
    <citation type="submission" date="2021-06" db="EMBL/GenBank/DDBJ databases">
        <authorList>
            <person name="Kallberg Y."/>
            <person name="Tangrot J."/>
            <person name="Rosling A."/>
        </authorList>
    </citation>
    <scope>NUCLEOTIDE SEQUENCE</scope>
    <source>
        <strain evidence="2">AZ414A</strain>
    </source>
</reference>
<name>A0A9N8WE96_9GLOM</name>
<comment type="caution">
    <text evidence="2">The sequence shown here is derived from an EMBL/GenBank/DDBJ whole genome shotgun (WGS) entry which is preliminary data.</text>
</comment>
<proteinExistence type="predicted"/>
<feature type="region of interest" description="Disordered" evidence="1">
    <location>
        <begin position="95"/>
        <end position="150"/>
    </location>
</feature>
<feature type="compositionally biased region" description="Low complexity" evidence="1">
    <location>
        <begin position="140"/>
        <end position="150"/>
    </location>
</feature>
<dbReference type="EMBL" id="CAJVPK010000273">
    <property type="protein sequence ID" value="CAG8486822.1"/>
    <property type="molecule type" value="Genomic_DNA"/>
</dbReference>
<dbReference type="AlphaFoldDB" id="A0A9N8WE96"/>